<feature type="region of interest" description="Disordered" evidence="1">
    <location>
        <begin position="47"/>
        <end position="75"/>
    </location>
</feature>
<reference evidence="3" key="1">
    <citation type="submission" date="2022-02" db="EMBL/GenBank/DDBJ databases">
        <authorList>
            <person name="King R."/>
        </authorList>
    </citation>
    <scope>NUCLEOTIDE SEQUENCE</scope>
</reference>
<evidence type="ECO:0000313" key="4">
    <source>
        <dbReference type="Proteomes" id="UP001154329"/>
    </source>
</evidence>
<dbReference type="EMBL" id="OU899035">
    <property type="protein sequence ID" value="CAH1726652.1"/>
    <property type="molecule type" value="Genomic_DNA"/>
</dbReference>
<reference evidence="3" key="2">
    <citation type="submission" date="2022-10" db="EMBL/GenBank/DDBJ databases">
        <authorList>
            <consortium name="ENA_rothamsted_submissions"/>
            <consortium name="culmorum"/>
            <person name="King R."/>
        </authorList>
    </citation>
    <scope>NUCLEOTIDE SEQUENCE</scope>
</reference>
<proteinExistence type="predicted"/>
<accession>A0A9P0J9S2</accession>
<keyword evidence="2" id="KW-0472">Membrane</keyword>
<evidence type="ECO:0000256" key="2">
    <source>
        <dbReference type="SAM" id="Phobius"/>
    </source>
</evidence>
<evidence type="ECO:0000256" key="1">
    <source>
        <dbReference type="SAM" id="MobiDB-lite"/>
    </source>
</evidence>
<keyword evidence="2" id="KW-0812">Transmembrane</keyword>
<keyword evidence="4" id="KW-1185">Reference proteome</keyword>
<gene>
    <name evidence="3" type="ORF">APHIGO_LOCUS7505</name>
</gene>
<evidence type="ECO:0000313" key="3">
    <source>
        <dbReference type="EMBL" id="CAH1726652.1"/>
    </source>
</evidence>
<feature type="transmembrane region" description="Helical" evidence="2">
    <location>
        <begin position="84"/>
        <end position="111"/>
    </location>
</feature>
<name>A0A9P0J9S2_APHGO</name>
<keyword evidence="2" id="KW-1133">Transmembrane helix</keyword>
<organism evidence="3 4">
    <name type="scientific">Aphis gossypii</name>
    <name type="common">Cotton aphid</name>
    <dbReference type="NCBI Taxonomy" id="80765"/>
    <lineage>
        <taxon>Eukaryota</taxon>
        <taxon>Metazoa</taxon>
        <taxon>Ecdysozoa</taxon>
        <taxon>Arthropoda</taxon>
        <taxon>Hexapoda</taxon>
        <taxon>Insecta</taxon>
        <taxon>Pterygota</taxon>
        <taxon>Neoptera</taxon>
        <taxon>Paraneoptera</taxon>
        <taxon>Hemiptera</taxon>
        <taxon>Sternorrhyncha</taxon>
        <taxon>Aphidomorpha</taxon>
        <taxon>Aphidoidea</taxon>
        <taxon>Aphididae</taxon>
        <taxon>Aphidini</taxon>
        <taxon>Aphis</taxon>
        <taxon>Aphis</taxon>
    </lineage>
</organism>
<feature type="transmembrane region" description="Helical" evidence="2">
    <location>
        <begin position="123"/>
        <end position="146"/>
    </location>
</feature>
<sequence length="194" mass="22091">MKTRREYLAEYIYTTCPGKPLDDDQTPPRAIFDATVYLFYAQKIRHPSSRGDDDQAINSSSPPHVPRDPADEAAVSSDHPRNVYYYYFIIIVIIIIIIAHRAFLAAAVTIYNSGSGKRATSVYMYICILYGFVVRWRRVVVIVRAVEYFMLNPRTAFVKNAPSASRGGVNLSVKFEMIERFVSEVTRCVFGLLM</sequence>
<dbReference type="AlphaFoldDB" id="A0A9P0J9S2"/>
<protein>
    <submittedName>
        <fullName evidence="3">Uncharacterized protein</fullName>
    </submittedName>
</protein>
<dbReference type="Proteomes" id="UP001154329">
    <property type="component" value="Chromosome 2"/>
</dbReference>